<keyword evidence="5" id="KW-0812">Transmembrane</keyword>
<evidence type="ECO:0000256" key="5">
    <source>
        <dbReference type="SAM" id="Phobius"/>
    </source>
</evidence>
<proteinExistence type="predicted"/>
<feature type="repeat" description="WD" evidence="3">
    <location>
        <begin position="598"/>
        <end position="639"/>
    </location>
</feature>
<dbReference type="SMART" id="SM00220">
    <property type="entry name" value="S_TKc"/>
    <property type="match status" value="1"/>
</dbReference>
<dbReference type="Gene3D" id="1.10.510.10">
    <property type="entry name" value="Transferase(Phosphotransferase) domain 1"/>
    <property type="match status" value="1"/>
</dbReference>
<dbReference type="InterPro" id="IPR036322">
    <property type="entry name" value="WD40_repeat_dom_sf"/>
</dbReference>
<dbReference type="PANTHER" id="PTHR19848:SF8">
    <property type="entry name" value="F-BOX AND WD REPEAT DOMAIN CONTAINING 7"/>
    <property type="match status" value="1"/>
</dbReference>
<evidence type="ECO:0000259" key="6">
    <source>
        <dbReference type="PROSITE" id="PS50011"/>
    </source>
</evidence>
<dbReference type="SUPFAM" id="SSF50998">
    <property type="entry name" value="Quinoprotein alcohol dehydrogenase-like"/>
    <property type="match status" value="1"/>
</dbReference>
<dbReference type="CDD" id="cd14014">
    <property type="entry name" value="STKc_PknB_like"/>
    <property type="match status" value="1"/>
</dbReference>
<dbReference type="InterPro" id="IPR000719">
    <property type="entry name" value="Prot_kinase_dom"/>
</dbReference>
<reference evidence="7" key="1">
    <citation type="submission" date="2024-05" db="EMBL/GenBank/DDBJ databases">
        <title>Planctomycetes of the genus Singulisphaera possess chitinolytic capabilities.</title>
        <authorList>
            <person name="Ivanova A."/>
        </authorList>
    </citation>
    <scope>NUCLEOTIDE SEQUENCE</scope>
    <source>
        <strain evidence="7">Ch08T</strain>
    </source>
</reference>
<evidence type="ECO:0000256" key="4">
    <source>
        <dbReference type="SAM" id="MobiDB-lite"/>
    </source>
</evidence>
<sequence length="1111" mass="118808">MASADTQRDDYDPLATVDQSGQTDLSANRPQKEPTDALLQARGRYILIRAHAKGGLGEVFVARDEELGREVALKSIQERLADDPSNRARFIREAEITGNLEHPGIVPIYGLGQSADGRPYYAMRFIEGETLAAAIDRFHSSVEPIHAAGERSVALLGLLRRFNDVCNAIDYAHSRGILHRDLKPSNVMLGLHGETLVVDWGLAKFMGRDAAETAITGEMAALITDSASDQTLPGSAVGTPAFMSPEQAAGRLEELGPSSDIYNLGATLYYLLTGQAPFDHAPAGILLTKVQRGDFRTPSAVGLGPIPSALEAICLKAMSLRPEDRYPSTRSIAEDIERWIADEPVSAQPESRLALLARWSRRHRAWVRAAAAVLAGLLVVMSIATVVVHRAWQREQGVRLASEDLAASLDLDKGIGLCEQGTTSLGMLRLAHALAITPAGGTDLRRTILSNLDAWRAPMIPLREMFVHPDAIWSVALSPDGRTLLTGSSAMVAGKLQGEARLWDVNTGRAFGEPLKHGSYVNSAVFSPDGKRILTGSADRTAQLWDAATCRPLGAPLVQASSVETVAFAPDGRSFLIVAGRSVSFWDTATRQPLHPALTDMPAPVHPATFSPDGSLVATGSENGTARLWNVATGEPLGAPLVHNSAVNCLAFSPDGKVLATGDEDGVIQFWNTATQKQVLSHVAHRSEIYGLAFSPDGQVLATGGDDGTARFWEAATGQALGLPMEHLGAVTAVAFAPDGRSLATGSGDTVARTWAGPTKRPLTVKRTGGDRLLALAYSPDGRTVVTADAGRATRIYDADSLEPIGPSEIHQGGEIRAVAFSADGATILTGGSDGTARLWNAADFRPIGHPLKLPGAVITVAFRPDGRAFLAAGEDTTAHLWDPYNGRPMGPPLPLESEIMALGFSPDGQTIVTAEGSSARLWHVAQGVATGQTRQVLHGHQGFIYCLAFSRDGRLVATGSEDDTARVWEVKTGRPIGPPLPHGASVISVAFSPDGRTLLTGCNDQTARLWNLPTGRPIGPPLKHQGRVSAVSFHPSGRWFLTGSYDRSIRRWEAPRPWFDDVERIRSRVQGLTGITLGPEADPSARGNILDDRTWRLERHLLNTEEGSSR</sequence>
<dbReference type="PROSITE" id="PS50011">
    <property type="entry name" value="PROTEIN_KINASE_DOM"/>
    <property type="match status" value="1"/>
</dbReference>
<dbReference type="GO" id="GO:0005524">
    <property type="term" value="F:ATP binding"/>
    <property type="evidence" value="ECO:0007669"/>
    <property type="project" value="InterPro"/>
</dbReference>
<feature type="repeat" description="WD" evidence="3">
    <location>
        <begin position="724"/>
        <end position="755"/>
    </location>
</feature>
<name>A0AAU7CBN1_9BACT</name>
<feature type="transmembrane region" description="Helical" evidence="5">
    <location>
        <begin position="365"/>
        <end position="392"/>
    </location>
</feature>
<feature type="region of interest" description="Disordered" evidence="4">
    <location>
        <begin position="1"/>
        <end position="33"/>
    </location>
</feature>
<dbReference type="InterPro" id="IPR015943">
    <property type="entry name" value="WD40/YVTN_repeat-like_dom_sf"/>
</dbReference>
<dbReference type="CDD" id="cd00200">
    <property type="entry name" value="WD40"/>
    <property type="match status" value="2"/>
</dbReference>
<dbReference type="InterPro" id="IPR019775">
    <property type="entry name" value="WD40_repeat_CS"/>
</dbReference>
<dbReference type="InterPro" id="IPR001680">
    <property type="entry name" value="WD40_rpt"/>
</dbReference>
<dbReference type="PROSITE" id="PS00678">
    <property type="entry name" value="WD_REPEATS_1"/>
    <property type="match status" value="4"/>
</dbReference>
<keyword evidence="5" id="KW-1133">Transmembrane helix</keyword>
<dbReference type="PRINTS" id="PR00320">
    <property type="entry name" value="GPROTEINBRPT"/>
</dbReference>
<dbReference type="EMBL" id="CP155447">
    <property type="protein sequence ID" value="XBH02523.1"/>
    <property type="molecule type" value="Genomic_DNA"/>
</dbReference>
<keyword evidence="1 3" id="KW-0853">WD repeat</keyword>
<dbReference type="InterPro" id="IPR008271">
    <property type="entry name" value="Ser/Thr_kinase_AS"/>
</dbReference>
<dbReference type="InterPro" id="IPR020472">
    <property type="entry name" value="WD40_PAC1"/>
</dbReference>
<dbReference type="Pfam" id="PF00069">
    <property type="entry name" value="Pkinase"/>
    <property type="match status" value="1"/>
</dbReference>
<gene>
    <name evidence="7" type="ORF">V5E97_29940</name>
</gene>
<feature type="repeat" description="WD" evidence="3">
    <location>
        <begin position="858"/>
        <end position="883"/>
    </location>
</feature>
<feature type="compositionally biased region" description="Basic and acidic residues" evidence="4">
    <location>
        <begin position="1"/>
        <end position="11"/>
    </location>
</feature>
<evidence type="ECO:0000256" key="1">
    <source>
        <dbReference type="ARBA" id="ARBA00022574"/>
    </source>
</evidence>
<dbReference type="SUPFAM" id="SSF56112">
    <property type="entry name" value="Protein kinase-like (PK-like)"/>
    <property type="match status" value="1"/>
</dbReference>
<dbReference type="Pfam" id="PF00400">
    <property type="entry name" value="WD40"/>
    <property type="match status" value="11"/>
</dbReference>
<keyword evidence="2" id="KW-0677">Repeat</keyword>
<dbReference type="SMART" id="SM00320">
    <property type="entry name" value="WD40"/>
    <property type="match status" value="14"/>
</dbReference>
<protein>
    <submittedName>
        <fullName evidence="7">Protein kinase</fullName>
    </submittedName>
</protein>
<feature type="repeat" description="WD" evidence="3">
    <location>
        <begin position="682"/>
        <end position="723"/>
    </location>
</feature>
<feature type="repeat" description="WD" evidence="3">
    <location>
        <begin position="980"/>
        <end position="1021"/>
    </location>
</feature>
<keyword evidence="7" id="KW-0808">Transferase</keyword>
<feature type="repeat" description="WD" evidence="3">
    <location>
        <begin position="643"/>
        <end position="681"/>
    </location>
</feature>
<accession>A0AAU7CBN1</accession>
<evidence type="ECO:0000313" key="7">
    <source>
        <dbReference type="EMBL" id="XBH02523.1"/>
    </source>
</evidence>
<evidence type="ECO:0000256" key="2">
    <source>
        <dbReference type="ARBA" id="ARBA00022737"/>
    </source>
</evidence>
<dbReference type="Gene3D" id="3.30.200.20">
    <property type="entry name" value="Phosphorylase Kinase, domain 1"/>
    <property type="match status" value="1"/>
</dbReference>
<dbReference type="RefSeq" id="WP_406695264.1">
    <property type="nucleotide sequence ID" value="NZ_CP155447.1"/>
</dbReference>
<feature type="compositionally biased region" description="Polar residues" evidence="4">
    <location>
        <begin position="17"/>
        <end position="29"/>
    </location>
</feature>
<feature type="domain" description="Protein kinase" evidence="6">
    <location>
        <begin position="45"/>
        <end position="340"/>
    </location>
</feature>
<dbReference type="Gene3D" id="2.130.10.10">
    <property type="entry name" value="YVTN repeat-like/Quinoprotein amine dehydrogenase"/>
    <property type="match status" value="4"/>
</dbReference>
<feature type="repeat" description="WD" evidence="3">
    <location>
        <begin position="1022"/>
        <end position="1054"/>
    </location>
</feature>
<keyword evidence="5" id="KW-0472">Membrane</keyword>
<dbReference type="AlphaFoldDB" id="A0AAU7CBN1"/>
<evidence type="ECO:0000256" key="3">
    <source>
        <dbReference type="PROSITE-ProRule" id="PRU00221"/>
    </source>
</evidence>
<dbReference type="InterPro" id="IPR011009">
    <property type="entry name" value="Kinase-like_dom_sf"/>
</dbReference>
<feature type="repeat" description="WD" evidence="3">
    <location>
        <begin position="514"/>
        <end position="546"/>
    </location>
</feature>
<feature type="repeat" description="WD" evidence="3">
    <location>
        <begin position="938"/>
        <end position="979"/>
    </location>
</feature>
<dbReference type="PROSITE" id="PS00108">
    <property type="entry name" value="PROTEIN_KINASE_ST"/>
    <property type="match status" value="1"/>
</dbReference>
<organism evidence="7">
    <name type="scientific">Singulisphaera sp. Ch08</name>
    <dbReference type="NCBI Taxonomy" id="3120278"/>
    <lineage>
        <taxon>Bacteria</taxon>
        <taxon>Pseudomonadati</taxon>
        <taxon>Planctomycetota</taxon>
        <taxon>Planctomycetia</taxon>
        <taxon>Isosphaerales</taxon>
        <taxon>Isosphaeraceae</taxon>
        <taxon>Singulisphaera</taxon>
    </lineage>
</organism>
<keyword evidence="7" id="KW-0418">Kinase</keyword>
<dbReference type="GO" id="GO:0004672">
    <property type="term" value="F:protein kinase activity"/>
    <property type="evidence" value="ECO:0007669"/>
    <property type="project" value="InterPro"/>
</dbReference>
<dbReference type="SUPFAM" id="SSF50978">
    <property type="entry name" value="WD40 repeat-like"/>
    <property type="match status" value="1"/>
</dbReference>
<dbReference type="InterPro" id="IPR011047">
    <property type="entry name" value="Quinoprotein_ADH-like_sf"/>
</dbReference>
<feature type="repeat" description="WD" evidence="3">
    <location>
        <begin position="816"/>
        <end position="841"/>
    </location>
</feature>
<dbReference type="PROSITE" id="PS50082">
    <property type="entry name" value="WD_REPEATS_2"/>
    <property type="match status" value="10"/>
</dbReference>
<dbReference type="PROSITE" id="PS50294">
    <property type="entry name" value="WD_REPEATS_REGION"/>
    <property type="match status" value="9"/>
</dbReference>
<dbReference type="PANTHER" id="PTHR19848">
    <property type="entry name" value="WD40 REPEAT PROTEIN"/>
    <property type="match status" value="1"/>
</dbReference>